<dbReference type="GO" id="GO:0016301">
    <property type="term" value="F:kinase activity"/>
    <property type="evidence" value="ECO:0007669"/>
    <property type="project" value="UniProtKB-KW"/>
</dbReference>
<dbReference type="SUPFAM" id="SSF55785">
    <property type="entry name" value="PYP-like sensor domain (PAS domain)"/>
    <property type="match status" value="1"/>
</dbReference>
<dbReference type="InterPro" id="IPR003661">
    <property type="entry name" value="HisK_dim/P_dom"/>
</dbReference>
<organism evidence="11 12">
    <name type="scientific">Kaistia dalseonensis</name>
    <dbReference type="NCBI Taxonomy" id="410840"/>
    <lineage>
        <taxon>Bacteria</taxon>
        <taxon>Pseudomonadati</taxon>
        <taxon>Pseudomonadota</taxon>
        <taxon>Alphaproteobacteria</taxon>
        <taxon>Hyphomicrobiales</taxon>
        <taxon>Kaistiaceae</taxon>
        <taxon>Kaistia</taxon>
    </lineage>
</organism>
<keyword evidence="12" id="KW-1185">Reference proteome</keyword>
<dbReference type="PRINTS" id="PR00344">
    <property type="entry name" value="BCTRLSENSOR"/>
</dbReference>
<comment type="catalytic activity">
    <reaction evidence="1">
        <text>ATP + protein L-histidine = ADP + protein N-phospho-L-histidine.</text>
        <dbReference type="EC" id="2.7.13.3"/>
    </reaction>
</comment>
<accession>A0ABU0H0J1</accession>
<evidence type="ECO:0000256" key="9">
    <source>
        <dbReference type="SAM" id="Phobius"/>
    </source>
</evidence>
<evidence type="ECO:0000256" key="6">
    <source>
        <dbReference type="ARBA" id="ARBA00022777"/>
    </source>
</evidence>
<proteinExistence type="predicted"/>
<keyword evidence="7" id="KW-0067">ATP-binding</keyword>
<keyword evidence="5" id="KW-0547">Nucleotide-binding</keyword>
<evidence type="ECO:0000256" key="7">
    <source>
        <dbReference type="ARBA" id="ARBA00022840"/>
    </source>
</evidence>
<evidence type="ECO:0000256" key="3">
    <source>
        <dbReference type="ARBA" id="ARBA00022553"/>
    </source>
</evidence>
<evidence type="ECO:0000256" key="1">
    <source>
        <dbReference type="ARBA" id="ARBA00000085"/>
    </source>
</evidence>
<dbReference type="SMART" id="SM00387">
    <property type="entry name" value="HATPase_c"/>
    <property type="match status" value="1"/>
</dbReference>
<comment type="caution">
    <text evidence="11">The sequence shown here is derived from an EMBL/GenBank/DDBJ whole genome shotgun (WGS) entry which is preliminary data.</text>
</comment>
<keyword evidence="9" id="KW-1133">Transmembrane helix</keyword>
<evidence type="ECO:0000313" key="12">
    <source>
        <dbReference type="Proteomes" id="UP001241603"/>
    </source>
</evidence>
<gene>
    <name evidence="11" type="ORF">QO014_000204</name>
</gene>
<dbReference type="EMBL" id="JAUSVO010000001">
    <property type="protein sequence ID" value="MDQ0435834.1"/>
    <property type="molecule type" value="Genomic_DNA"/>
</dbReference>
<dbReference type="SMART" id="SM00388">
    <property type="entry name" value="HisKA"/>
    <property type="match status" value="1"/>
</dbReference>
<dbReference type="Gene3D" id="3.30.565.10">
    <property type="entry name" value="Histidine kinase-like ATPase, C-terminal domain"/>
    <property type="match status" value="1"/>
</dbReference>
<dbReference type="PANTHER" id="PTHR43065">
    <property type="entry name" value="SENSOR HISTIDINE KINASE"/>
    <property type="match status" value="1"/>
</dbReference>
<keyword evidence="9" id="KW-0812">Transmembrane</keyword>
<dbReference type="InterPro" id="IPR004358">
    <property type="entry name" value="Sig_transdc_His_kin-like_C"/>
</dbReference>
<dbReference type="RefSeq" id="WP_266346792.1">
    <property type="nucleotide sequence ID" value="NZ_JAPKNG010000001.1"/>
</dbReference>
<dbReference type="Pfam" id="PF00512">
    <property type="entry name" value="HisKA"/>
    <property type="match status" value="1"/>
</dbReference>
<feature type="transmembrane region" description="Helical" evidence="9">
    <location>
        <begin position="7"/>
        <end position="24"/>
    </location>
</feature>
<feature type="transmembrane region" description="Helical" evidence="9">
    <location>
        <begin position="55"/>
        <end position="75"/>
    </location>
</feature>
<dbReference type="Pfam" id="PF02518">
    <property type="entry name" value="HATPase_c"/>
    <property type="match status" value="1"/>
</dbReference>
<dbReference type="InterPro" id="IPR005467">
    <property type="entry name" value="His_kinase_dom"/>
</dbReference>
<evidence type="ECO:0000313" key="11">
    <source>
        <dbReference type="EMBL" id="MDQ0435834.1"/>
    </source>
</evidence>
<dbReference type="Proteomes" id="UP001241603">
    <property type="component" value="Unassembled WGS sequence"/>
</dbReference>
<keyword evidence="6 11" id="KW-0418">Kinase</keyword>
<reference evidence="11 12" key="1">
    <citation type="submission" date="2023-07" db="EMBL/GenBank/DDBJ databases">
        <title>Genomic Encyclopedia of Type Strains, Phase IV (KMG-IV): sequencing the most valuable type-strain genomes for metagenomic binning, comparative biology and taxonomic classification.</title>
        <authorList>
            <person name="Goeker M."/>
        </authorList>
    </citation>
    <scope>NUCLEOTIDE SEQUENCE [LARGE SCALE GENOMIC DNA]</scope>
    <source>
        <strain evidence="11 12">B6-8</strain>
    </source>
</reference>
<evidence type="ECO:0000256" key="8">
    <source>
        <dbReference type="ARBA" id="ARBA00023012"/>
    </source>
</evidence>
<dbReference type="PROSITE" id="PS50109">
    <property type="entry name" value="HIS_KIN"/>
    <property type="match status" value="1"/>
</dbReference>
<dbReference type="InterPro" id="IPR035965">
    <property type="entry name" value="PAS-like_dom_sf"/>
</dbReference>
<name>A0ABU0H0J1_9HYPH</name>
<dbReference type="SUPFAM" id="SSF47384">
    <property type="entry name" value="Homodimeric domain of signal transducing histidine kinase"/>
    <property type="match status" value="1"/>
</dbReference>
<dbReference type="Gene3D" id="1.10.287.130">
    <property type="match status" value="1"/>
</dbReference>
<dbReference type="SUPFAM" id="SSF55874">
    <property type="entry name" value="ATPase domain of HSP90 chaperone/DNA topoisomerase II/histidine kinase"/>
    <property type="match status" value="1"/>
</dbReference>
<dbReference type="InterPro" id="IPR003594">
    <property type="entry name" value="HATPase_dom"/>
</dbReference>
<evidence type="ECO:0000259" key="10">
    <source>
        <dbReference type="PROSITE" id="PS50109"/>
    </source>
</evidence>
<dbReference type="PANTHER" id="PTHR43065:SF10">
    <property type="entry name" value="PEROXIDE STRESS-ACTIVATED HISTIDINE KINASE MAK3"/>
    <property type="match status" value="1"/>
</dbReference>
<keyword evidence="8" id="KW-0902">Two-component regulatory system</keyword>
<dbReference type="EC" id="2.7.13.3" evidence="2"/>
<keyword evidence="4" id="KW-0808">Transferase</keyword>
<dbReference type="InterPro" id="IPR036890">
    <property type="entry name" value="HATPase_C_sf"/>
</dbReference>
<feature type="transmembrane region" description="Helical" evidence="9">
    <location>
        <begin position="30"/>
        <end position="48"/>
    </location>
</feature>
<keyword evidence="3" id="KW-0597">Phosphoprotein</keyword>
<evidence type="ECO:0000256" key="2">
    <source>
        <dbReference type="ARBA" id="ARBA00012438"/>
    </source>
</evidence>
<feature type="domain" description="Histidine kinase" evidence="10">
    <location>
        <begin position="290"/>
        <end position="505"/>
    </location>
</feature>
<feature type="transmembrane region" description="Helical" evidence="9">
    <location>
        <begin position="81"/>
        <end position="102"/>
    </location>
</feature>
<dbReference type="InterPro" id="IPR036097">
    <property type="entry name" value="HisK_dim/P_sf"/>
</dbReference>
<dbReference type="Gene3D" id="3.30.450.20">
    <property type="entry name" value="PAS domain"/>
    <property type="match status" value="1"/>
</dbReference>
<dbReference type="CDD" id="cd00082">
    <property type="entry name" value="HisKA"/>
    <property type="match status" value="1"/>
</dbReference>
<keyword evidence="9" id="KW-0472">Membrane</keyword>
<protein>
    <recommendedName>
        <fullName evidence="2">histidine kinase</fullName>
        <ecNumber evidence="2">2.7.13.3</ecNumber>
    </recommendedName>
</protein>
<evidence type="ECO:0000256" key="4">
    <source>
        <dbReference type="ARBA" id="ARBA00022679"/>
    </source>
</evidence>
<evidence type="ECO:0000256" key="5">
    <source>
        <dbReference type="ARBA" id="ARBA00022741"/>
    </source>
</evidence>
<sequence>MELHRKAPFAPLAATAIAAAIFAIDTLTSFDVAIAVLYVSVVMLSLSFADRRGMLLIAAGCMGLTLVSFAISHGFGASTGAYARCAVSLAAIAITTLLALQVRGGIAVLGRSEQRYRNIFLASGTAILEMDFSELADALDGLKAAGFVNMQGLREAQPSFVRRALGLMRLSNANDTTLKLFGAASVEELRAALPSLIPCEVEETIWLLLEAIWEDRTSFEAESSMQALDGRRLNVVVTVALPESVPKLGQVLLSIMDVTARREAEAALQATQTELAHVARISTLGELMASISHEVNQPLAAIVTNGQAGLRWVSRDVPDIAEVRSSLERMIGDAKRAGEVIQRLRALSSNSAPLQTPVSLNEIIEETLTLVQREILAHQIMLRLSLLEDAPPVIGDRVQLQQVVINLVVNAIQAMSSVDERARTLTLRSRSADGMIVLSIEDTGPGFPGGVPAKLFTPFYTTKANGMGMGLSICRSIVDAHGGRIRARSGAVGGAVFEIELPSYQEAA</sequence>